<feature type="region of interest" description="Disordered" evidence="1">
    <location>
        <begin position="94"/>
        <end position="114"/>
    </location>
</feature>
<dbReference type="Proteomes" id="UP000244384">
    <property type="component" value="Chromosome"/>
</dbReference>
<dbReference type="SUPFAM" id="SSF89392">
    <property type="entry name" value="Prokaryotic lipoproteins and lipoprotein localization factors"/>
    <property type="match status" value="1"/>
</dbReference>
<dbReference type="RefSeq" id="WP_108579779.1">
    <property type="nucleotide sequence ID" value="NZ_CP026952.1"/>
</dbReference>
<dbReference type="InterPro" id="IPR029046">
    <property type="entry name" value="LolA/LolB/LppX"/>
</dbReference>
<evidence type="ECO:0000313" key="3">
    <source>
        <dbReference type="Proteomes" id="UP000244384"/>
    </source>
</evidence>
<dbReference type="AlphaFoldDB" id="A0A2S0WQ02"/>
<dbReference type="KEGG" id="aez:C3E78_15065"/>
<protein>
    <submittedName>
        <fullName evidence="2">Uncharacterized protein</fullName>
    </submittedName>
</protein>
<organism evidence="2 3">
    <name type="scientific">Aeromicrobium chenweiae</name>
    <dbReference type="NCBI Taxonomy" id="2079793"/>
    <lineage>
        <taxon>Bacteria</taxon>
        <taxon>Bacillati</taxon>
        <taxon>Actinomycetota</taxon>
        <taxon>Actinomycetes</taxon>
        <taxon>Propionibacteriales</taxon>
        <taxon>Nocardioidaceae</taxon>
        <taxon>Aeromicrobium</taxon>
    </lineage>
</organism>
<dbReference type="EMBL" id="CP026952">
    <property type="protein sequence ID" value="AWB93429.1"/>
    <property type="molecule type" value="Genomic_DNA"/>
</dbReference>
<dbReference type="Gene3D" id="2.50.20.20">
    <property type="match status" value="1"/>
</dbReference>
<evidence type="ECO:0000313" key="2">
    <source>
        <dbReference type="EMBL" id="AWB93429.1"/>
    </source>
</evidence>
<dbReference type="OrthoDB" id="3781094at2"/>
<sequence>MTALADAVTSVEAKGDPETIDGVQAQPYEVTVDTSRVEAFAELPEASRSTIPKTLVYTMFLGPDDLLRRMTYGFGGMTGTIDLSQWGEPVDITPPPADELSDKSLSTLLKGASV</sequence>
<accession>A0A2S0WQ02</accession>
<keyword evidence="3" id="KW-1185">Reference proteome</keyword>
<gene>
    <name evidence="2" type="ORF">C3E78_15065</name>
</gene>
<evidence type="ECO:0000256" key="1">
    <source>
        <dbReference type="SAM" id="MobiDB-lite"/>
    </source>
</evidence>
<proteinExistence type="predicted"/>
<reference evidence="3" key="1">
    <citation type="submission" date="2018-01" db="EMBL/GenBank/DDBJ databases">
        <authorList>
            <person name="Li J."/>
        </authorList>
    </citation>
    <scope>NUCLEOTIDE SEQUENCE [LARGE SCALE GENOMIC DNA]</scope>
    <source>
        <strain evidence="3">592</strain>
    </source>
</reference>
<name>A0A2S0WQ02_9ACTN</name>